<dbReference type="EMBL" id="CP018099">
    <property type="protein sequence ID" value="APF20310.1"/>
    <property type="molecule type" value="Genomic_DNA"/>
</dbReference>
<dbReference type="AlphaFoldDB" id="A0A1J1C3Y0"/>
<organism evidence="1 3">
    <name type="scientific">Caldithrix abyssi DSM 13497</name>
    <dbReference type="NCBI Taxonomy" id="880073"/>
    <lineage>
        <taxon>Bacteria</taxon>
        <taxon>Pseudomonadati</taxon>
        <taxon>Calditrichota</taxon>
        <taxon>Calditrichia</taxon>
        <taxon>Calditrichales</taxon>
        <taxon>Calditrichaceae</taxon>
        <taxon>Caldithrix</taxon>
    </lineage>
</organism>
<gene>
    <name evidence="1" type="ORF">Cabys_250</name>
    <name evidence="2" type="ORF">Cabys_3564</name>
</gene>
<evidence type="ECO:0000313" key="1">
    <source>
        <dbReference type="EMBL" id="APF17001.1"/>
    </source>
</evidence>
<dbReference type="Proteomes" id="UP000183868">
    <property type="component" value="Chromosome"/>
</dbReference>
<dbReference type="KEGG" id="caby:Cabys_3564"/>
<proteinExistence type="predicted"/>
<reference evidence="1 3" key="1">
    <citation type="submission" date="2016-11" db="EMBL/GenBank/DDBJ databases">
        <title>Genomic analysis of Caldithrix abyssi and proposal of a novel bacterial phylum Caldithrichaeota.</title>
        <authorList>
            <person name="Kublanov I."/>
            <person name="Sigalova O."/>
            <person name="Gavrilov S."/>
            <person name="Lebedinsky A."/>
            <person name="Ivanova N."/>
            <person name="Daum C."/>
            <person name="Reddy T."/>
            <person name="Klenk H.P."/>
            <person name="Goker M."/>
            <person name="Reva O."/>
            <person name="Miroshnichenko M."/>
            <person name="Kyprides N."/>
            <person name="Woyke T."/>
            <person name="Gelfand M."/>
        </authorList>
    </citation>
    <scope>NUCLEOTIDE SEQUENCE [LARGE SCALE GENOMIC DNA]</scope>
    <source>
        <strain evidence="1 3">LF13</strain>
    </source>
</reference>
<name>A0A1J1C3Y0_CALAY</name>
<evidence type="ECO:0000313" key="3">
    <source>
        <dbReference type="Proteomes" id="UP000183868"/>
    </source>
</evidence>
<sequence>MLFNVCNGDLEKIDAIERLYSYEELIYWLGIHNWIEWKNSQKG</sequence>
<accession>A0A1J1C3Y0</accession>
<dbReference type="EMBL" id="CP018099">
    <property type="protein sequence ID" value="APF17001.1"/>
    <property type="molecule type" value="Genomic_DNA"/>
</dbReference>
<protein>
    <submittedName>
        <fullName evidence="1">Uncharacterized protein</fullName>
    </submittedName>
</protein>
<dbReference type="KEGG" id="caby:Cabys_250"/>
<evidence type="ECO:0000313" key="2">
    <source>
        <dbReference type="EMBL" id="APF20310.1"/>
    </source>
</evidence>